<organism evidence="2 3">
    <name type="scientific">Pleurodeles waltl</name>
    <name type="common">Iberian ribbed newt</name>
    <dbReference type="NCBI Taxonomy" id="8319"/>
    <lineage>
        <taxon>Eukaryota</taxon>
        <taxon>Metazoa</taxon>
        <taxon>Chordata</taxon>
        <taxon>Craniata</taxon>
        <taxon>Vertebrata</taxon>
        <taxon>Euteleostomi</taxon>
        <taxon>Amphibia</taxon>
        <taxon>Batrachia</taxon>
        <taxon>Caudata</taxon>
        <taxon>Salamandroidea</taxon>
        <taxon>Salamandridae</taxon>
        <taxon>Pleurodelinae</taxon>
        <taxon>Pleurodeles</taxon>
    </lineage>
</organism>
<feature type="region of interest" description="Disordered" evidence="1">
    <location>
        <begin position="43"/>
        <end position="103"/>
    </location>
</feature>
<feature type="compositionally biased region" description="Basic and acidic residues" evidence="1">
    <location>
        <begin position="74"/>
        <end position="103"/>
    </location>
</feature>
<comment type="caution">
    <text evidence="2">The sequence shown here is derived from an EMBL/GenBank/DDBJ whole genome shotgun (WGS) entry which is preliminary data.</text>
</comment>
<evidence type="ECO:0000313" key="2">
    <source>
        <dbReference type="EMBL" id="KAJ1088453.1"/>
    </source>
</evidence>
<feature type="compositionally biased region" description="Basic and acidic residues" evidence="1">
    <location>
        <begin position="53"/>
        <end position="66"/>
    </location>
</feature>
<reference evidence="2" key="1">
    <citation type="journal article" date="2022" name="bioRxiv">
        <title>Sequencing and chromosome-scale assembly of the giantPleurodeles waltlgenome.</title>
        <authorList>
            <person name="Brown T."/>
            <person name="Elewa A."/>
            <person name="Iarovenko S."/>
            <person name="Subramanian E."/>
            <person name="Araus A.J."/>
            <person name="Petzold A."/>
            <person name="Susuki M."/>
            <person name="Suzuki K.-i.T."/>
            <person name="Hayashi T."/>
            <person name="Toyoda A."/>
            <person name="Oliveira C."/>
            <person name="Osipova E."/>
            <person name="Leigh N.D."/>
            <person name="Simon A."/>
            <person name="Yun M.H."/>
        </authorList>
    </citation>
    <scope>NUCLEOTIDE SEQUENCE</scope>
    <source>
        <strain evidence="2">20211129_DDA</strain>
        <tissue evidence="2">Liver</tissue>
    </source>
</reference>
<dbReference type="AlphaFoldDB" id="A0AAV7LHX3"/>
<protein>
    <submittedName>
        <fullName evidence="2">Uncharacterized protein</fullName>
    </submittedName>
</protein>
<name>A0AAV7LHX3_PLEWA</name>
<dbReference type="Proteomes" id="UP001066276">
    <property type="component" value="Chromosome 11"/>
</dbReference>
<evidence type="ECO:0000256" key="1">
    <source>
        <dbReference type="SAM" id="MobiDB-lite"/>
    </source>
</evidence>
<dbReference type="EMBL" id="JANPWB010000015">
    <property type="protein sequence ID" value="KAJ1088453.1"/>
    <property type="molecule type" value="Genomic_DNA"/>
</dbReference>
<evidence type="ECO:0000313" key="3">
    <source>
        <dbReference type="Proteomes" id="UP001066276"/>
    </source>
</evidence>
<sequence>MPGKAGAEAHKRAVMVSIRMDTMEGYEGSLRLHSGNYVTGTGIGTEALGNQETGKKVKVQEDKVDEGPMMGETGAKDKEMKEMSQNKPDGKVVESDGGQEQKS</sequence>
<proteinExistence type="predicted"/>
<gene>
    <name evidence="2" type="ORF">NDU88_001610</name>
</gene>
<keyword evidence="3" id="KW-1185">Reference proteome</keyword>
<accession>A0AAV7LHX3</accession>